<dbReference type="GO" id="GO:0019005">
    <property type="term" value="C:SCF ubiquitin ligase complex"/>
    <property type="evidence" value="ECO:0007669"/>
    <property type="project" value="TreeGrafter"/>
</dbReference>
<organism evidence="2 3">
    <name type="scientific">Rhodotorula graminis (strain WP1)</name>
    <dbReference type="NCBI Taxonomy" id="578459"/>
    <lineage>
        <taxon>Eukaryota</taxon>
        <taxon>Fungi</taxon>
        <taxon>Dikarya</taxon>
        <taxon>Basidiomycota</taxon>
        <taxon>Pucciniomycotina</taxon>
        <taxon>Microbotryomycetes</taxon>
        <taxon>Sporidiobolales</taxon>
        <taxon>Sporidiobolaceae</taxon>
        <taxon>Rhodotorula</taxon>
    </lineage>
</organism>
<feature type="region of interest" description="Disordered" evidence="1">
    <location>
        <begin position="900"/>
        <end position="935"/>
    </location>
</feature>
<dbReference type="Gene3D" id="3.80.10.10">
    <property type="entry name" value="Ribonuclease Inhibitor"/>
    <property type="match status" value="2"/>
</dbReference>
<dbReference type="STRING" id="578459.A0A194S8N9"/>
<proteinExistence type="predicted"/>
<feature type="compositionally biased region" description="Low complexity" evidence="1">
    <location>
        <begin position="139"/>
        <end position="160"/>
    </location>
</feature>
<dbReference type="SMART" id="SM00367">
    <property type="entry name" value="LRR_CC"/>
    <property type="match status" value="6"/>
</dbReference>
<dbReference type="InterPro" id="IPR032675">
    <property type="entry name" value="LRR_dom_sf"/>
</dbReference>
<dbReference type="EMBL" id="KQ474075">
    <property type="protein sequence ID" value="KPV76939.1"/>
    <property type="molecule type" value="Genomic_DNA"/>
</dbReference>
<dbReference type="Proteomes" id="UP000053890">
    <property type="component" value="Unassembled WGS sequence"/>
</dbReference>
<gene>
    <name evidence="2" type="ORF">RHOBADRAFT_51919</name>
</gene>
<dbReference type="SUPFAM" id="SSF52047">
    <property type="entry name" value="RNI-like"/>
    <property type="match status" value="1"/>
</dbReference>
<feature type="compositionally biased region" description="Basic and acidic residues" evidence="1">
    <location>
        <begin position="161"/>
        <end position="170"/>
    </location>
</feature>
<feature type="region of interest" description="Disordered" evidence="1">
    <location>
        <begin position="225"/>
        <end position="298"/>
    </location>
</feature>
<feature type="compositionally biased region" description="Basic and acidic residues" evidence="1">
    <location>
        <begin position="29"/>
        <end position="38"/>
    </location>
</feature>
<dbReference type="AlphaFoldDB" id="A0A194S8N9"/>
<dbReference type="RefSeq" id="XP_018272988.1">
    <property type="nucleotide sequence ID" value="XM_018416085.1"/>
</dbReference>
<evidence type="ECO:0000256" key="1">
    <source>
        <dbReference type="SAM" id="MobiDB-lite"/>
    </source>
</evidence>
<dbReference type="PANTHER" id="PTHR13318">
    <property type="entry name" value="PARTNER OF PAIRED, ISOFORM B-RELATED"/>
    <property type="match status" value="1"/>
</dbReference>
<dbReference type="GO" id="GO:0031146">
    <property type="term" value="P:SCF-dependent proteasomal ubiquitin-dependent protein catabolic process"/>
    <property type="evidence" value="ECO:0007669"/>
    <property type="project" value="TreeGrafter"/>
</dbReference>
<accession>A0A194S8N9</accession>
<evidence type="ECO:0000313" key="2">
    <source>
        <dbReference type="EMBL" id="KPV76939.1"/>
    </source>
</evidence>
<dbReference type="OrthoDB" id="550575at2759"/>
<protein>
    <recommendedName>
        <fullName evidence="4">F-box domain-containing protein</fullName>
    </recommendedName>
</protein>
<keyword evidence="3" id="KW-1185">Reference proteome</keyword>
<dbReference type="OMA" id="ACEDEWR"/>
<reference evidence="2 3" key="1">
    <citation type="journal article" date="2015" name="Front. Microbiol.">
        <title>Genome sequence of the plant growth promoting endophytic yeast Rhodotorula graminis WP1.</title>
        <authorList>
            <person name="Firrincieli A."/>
            <person name="Otillar R."/>
            <person name="Salamov A."/>
            <person name="Schmutz J."/>
            <person name="Khan Z."/>
            <person name="Redman R.S."/>
            <person name="Fleck N.D."/>
            <person name="Lindquist E."/>
            <person name="Grigoriev I.V."/>
            <person name="Doty S.L."/>
        </authorList>
    </citation>
    <scope>NUCLEOTIDE SEQUENCE [LARGE SCALE GENOMIC DNA]</scope>
    <source>
        <strain evidence="2 3">WP1</strain>
    </source>
</reference>
<feature type="region of interest" description="Disordered" evidence="1">
    <location>
        <begin position="1"/>
        <end position="95"/>
    </location>
</feature>
<dbReference type="GeneID" id="28976533"/>
<dbReference type="InterPro" id="IPR006553">
    <property type="entry name" value="Leu-rich_rpt_Cys-con_subtyp"/>
</dbReference>
<evidence type="ECO:0008006" key="4">
    <source>
        <dbReference type="Google" id="ProtNLM"/>
    </source>
</evidence>
<feature type="compositionally biased region" description="Low complexity" evidence="1">
    <location>
        <begin position="274"/>
        <end position="298"/>
    </location>
</feature>
<evidence type="ECO:0000313" key="3">
    <source>
        <dbReference type="Proteomes" id="UP000053890"/>
    </source>
</evidence>
<feature type="compositionally biased region" description="Basic and acidic residues" evidence="1">
    <location>
        <begin position="911"/>
        <end position="935"/>
    </location>
</feature>
<feature type="compositionally biased region" description="Basic and acidic residues" evidence="1">
    <location>
        <begin position="63"/>
        <end position="72"/>
    </location>
</feature>
<name>A0A194S8N9_RHOGW</name>
<sequence length="1031" mass="108947">MTSTPRHQLRELGSDDVGVGSSALASHGASRELGHEPQLRTTLGGRRAIGLQAGGEVGASTSRGRDRSHELDSAQLSLERTTGGEMAGVWDESSGSVPTAPFGAPVVLIQHRGAVSSPQVALAEAPSSTPVYKPAFNKTAYSGSGSSTSATASASRGAGDAPHRPVERMSRLSSFAHRLSSHSRDTSPSSSSPRPADDSFPRRPRFPRRFSRSLTSLQASLHVTCDGPQDALEPSPSDEPDEGSKLARWRAKGKAKLVAAFKPPTLESPPTSPPSASSPFATSSRTPELGRAPSRSRSYSAPLFLPRAPAAPLEQSQVVAPVAADPPPLAGLASPASPGPLFPLGASYIDGRDSPALDAFATCPSSPIGDADPFSSSSPPSLARAAVRPARRATTFDNLPREVQLGVFAALVEACEDEWRRDVREGRWVGKKASERWSDGRARGKREVIKLGRVSRAWRALSLDGQLWATAPASSVLGGDVFTQAGVAALLESAGDFLTTLDAKGMGDTLGNPALEPLLQGTPTRLAKIDLTGCTAVTSFALTRLITFSPDLVELVVPGLPCVTGEHLRALAMHCPRLAKLDVSRCPDLTAHWLFSLPYPPPRSADSRASSIEPSIELSKRRGLKSLKASGLAGMDLVDVGLLLHWHPHLVTLDLSFSVGLDDSVLERLVVRPQPPVLARPSQVDGGARLAYVPAPVTKQSYPALRHLNLSACKRISSVGLHHLVGACPNLEVLELSRIGAGLRTDGLARFLASCTKLRKLDLEDATETTDEALLALVPSTVGGVVTSGAPSLTHLVIANCRSFTDGAISAVALAGGCTELRVLEADGTAISDRTAKAFVRLAAPRALAAQVAALARLGDRDPLVASKHPALLSVLDDRTAARRMSRDVGWASMLRPRNGQRGPWTSAVESYHDREPHDMRREGDRDESLPERDRRAKGVIDECDPARVVVRSFYSHLAVDAARVTRDAAVALEREKAAAANSRGSCAGSASAAAPARESLLRSRALSDSHILRPSRLLDDEDGRAACVIS</sequence>
<feature type="region of interest" description="Disordered" evidence="1">
    <location>
        <begin position="139"/>
        <end position="207"/>
    </location>
</feature>